<dbReference type="Proteomes" id="UP000597762">
    <property type="component" value="Unassembled WGS sequence"/>
</dbReference>
<gene>
    <name evidence="1" type="ORF">SPHA_66867</name>
</gene>
<dbReference type="OrthoDB" id="6150479at2759"/>
<organism evidence="1 2">
    <name type="scientific">Acanthosepion pharaonis</name>
    <name type="common">Pharaoh cuttlefish</name>
    <name type="synonym">Sepia pharaonis</name>
    <dbReference type="NCBI Taxonomy" id="158019"/>
    <lineage>
        <taxon>Eukaryota</taxon>
        <taxon>Metazoa</taxon>
        <taxon>Spiralia</taxon>
        <taxon>Lophotrochozoa</taxon>
        <taxon>Mollusca</taxon>
        <taxon>Cephalopoda</taxon>
        <taxon>Coleoidea</taxon>
        <taxon>Decapodiformes</taxon>
        <taxon>Sepiida</taxon>
        <taxon>Sepiina</taxon>
        <taxon>Sepiidae</taxon>
        <taxon>Acanthosepion</taxon>
    </lineage>
</organism>
<accession>A0A812E730</accession>
<protein>
    <submittedName>
        <fullName evidence="1">Uncharacterized protein</fullName>
    </submittedName>
</protein>
<reference evidence="1" key="1">
    <citation type="submission" date="2021-01" db="EMBL/GenBank/DDBJ databases">
        <authorList>
            <person name="Li R."/>
            <person name="Bekaert M."/>
        </authorList>
    </citation>
    <scope>NUCLEOTIDE SEQUENCE</scope>
    <source>
        <strain evidence="1">Farmed</strain>
    </source>
</reference>
<name>A0A812E730_ACAPH</name>
<dbReference type="AlphaFoldDB" id="A0A812E730"/>
<sequence length="425" mass="49215">MALAAGDGQQHQHATTLPCGDDEIIKFVARLEEIWNHIEFKKDEMEIICRENRKLLKPLPKQKTKSEEKDISLEAQQGHKYQMIASSENELAELNLINKALEKAEKAWKKHRTTTEPCHTCEVTPEDSIKNQAKEELGSNSQELVTDDTKVGVISEKELTRAISNVRVSQMKAVYKKAPYKTFDCEQKKTTVSSSDSLYVIPLTVKHLYQQNHSLKRKTVKMKEQSKNAESFLHLWETKMTKTPNGEVKLLTQKYENLSTLLQGLNIPCISDSSSPQEILEAKISLEYILNSVYDLNEQTESLLKKAKPKLTATVNPHMEPVPQTVPREIWLPPHLLYSPFYQHLKETSLRLHYSSLEELNDYWDQQHNLQESLLSHYLLKNVFFYLFPLLKSQHLQQREKIFLYRVLQGFLHSHGKHFPTLINS</sequence>
<evidence type="ECO:0000313" key="1">
    <source>
        <dbReference type="EMBL" id="CAE1316084.1"/>
    </source>
</evidence>
<dbReference type="EMBL" id="CAHIKZ030004831">
    <property type="protein sequence ID" value="CAE1316084.1"/>
    <property type="molecule type" value="Genomic_DNA"/>
</dbReference>
<proteinExistence type="predicted"/>
<keyword evidence="2" id="KW-1185">Reference proteome</keyword>
<comment type="caution">
    <text evidence="1">The sequence shown here is derived from an EMBL/GenBank/DDBJ whole genome shotgun (WGS) entry which is preliminary data.</text>
</comment>
<evidence type="ECO:0000313" key="2">
    <source>
        <dbReference type="Proteomes" id="UP000597762"/>
    </source>
</evidence>